<keyword evidence="2" id="KW-1185">Reference proteome</keyword>
<comment type="caution">
    <text evidence="1">The sequence shown here is derived from an EMBL/GenBank/DDBJ whole genome shotgun (WGS) entry which is preliminary data.</text>
</comment>
<protein>
    <submittedName>
        <fullName evidence="1">33915_t:CDS:1</fullName>
    </submittedName>
</protein>
<name>A0ABN7X505_GIGMA</name>
<accession>A0ABN7X505</accession>
<gene>
    <name evidence="1" type="ORF">GMARGA_LOCUS38250</name>
</gene>
<dbReference type="Proteomes" id="UP000789901">
    <property type="component" value="Unassembled WGS sequence"/>
</dbReference>
<dbReference type="EMBL" id="CAJVQB010084262">
    <property type="protein sequence ID" value="CAG8846616.1"/>
    <property type="molecule type" value="Genomic_DNA"/>
</dbReference>
<proteinExistence type="predicted"/>
<evidence type="ECO:0000313" key="2">
    <source>
        <dbReference type="Proteomes" id="UP000789901"/>
    </source>
</evidence>
<sequence>MYHLFETKYVVSFNDDMSFSISGNTMKSCTQSILDNDFEEDKENTDKLDHYILEKPASKKIDMLAWWK</sequence>
<organism evidence="1 2">
    <name type="scientific">Gigaspora margarita</name>
    <dbReference type="NCBI Taxonomy" id="4874"/>
    <lineage>
        <taxon>Eukaryota</taxon>
        <taxon>Fungi</taxon>
        <taxon>Fungi incertae sedis</taxon>
        <taxon>Mucoromycota</taxon>
        <taxon>Glomeromycotina</taxon>
        <taxon>Glomeromycetes</taxon>
        <taxon>Diversisporales</taxon>
        <taxon>Gigasporaceae</taxon>
        <taxon>Gigaspora</taxon>
    </lineage>
</organism>
<feature type="non-terminal residue" evidence="1">
    <location>
        <position position="68"/>
    </location>
</feature>
<reference evidence="1 2" key="1">
    <citation type="submission" date="2021-06" db="EMBL/GenBank/DDBJ databases">
        <authorList>
            <person name="Kallberg Y."/>
            <person name="Tangrot J."/>
            <person name="Rosling A."/>
        </authorList>
    </citation>
    <scope>NUCLEOTIDE SEQUENCE [LARGE SCALE GENOMIC DNA]</scope>
    <source>
        <strain evidence="1 2">120-4 pot B 10/14</strain>
    </source>
</reference>
<evidence type="ECO:0000313" key="1">
    <source>
        <dbReference type="EMBL" id="CAG8846616.1"/>
    </source>
</evidence>
<feature type="non-terminal residue" evidence="1">
    <location>
        <position position="1"/>
    </location>
</feature>